<name>A0A5D2C3F0_GOSDA</name>
<keyword evidence="2" id="KW-1133">Transmembrane helix</keyword>
<evidence type="ECO:0000256" key="1">
    <source>
        <dbReference type="SAM" id="MobiDB-lite"/>
    </source>
</evidence>
<gene>
    <name evidence="3" type="ORF">ES288_D07G284500v1</name>
</gene>
<keyword evidence="2" id="KW-0472">Membrane</keyword>
<dbReference type="EMBL" id="CM017707">
    <property type="protein sequence ID" value="TYG63090.1"/>
    <property type="molecule type" value="Genomic_DNA"/>
</dbReference>
<feature type="region of interest" description="Disordered" evidence="1">
    <location>
        <begin position="1"/>
        <end position="67"/>
    </location>
</feature>
<accession>A0A5D2C3F0</accession>
<feature type="compositionally biased region" description="Gly residues" evidence="1">
    <location>
        <begin position="56"/>
        <end position="66"/>
    </location>
</feature>
<evidence type="ECO:0000313" key="4">
    <source>
        <dbReference type="Proteomes" id="UP000323506"/>
    </source>
</evidence>
<evidence type="ECO:0000256" key="2">
    <source>
        <dbReference type="SAM" id="Phobius"/>
    </source>
</evidence>
<feature type="transmembrane region" description="Helical" evidence="2">
    <location>
        <begin position="72"/>
        <end position="91"/>
    </location>
</feature>
<organism evidence="3 4">
    <name type="scientific">Gossypium darwinii</name>
    <name type="common">Darwin's cotton</name>
    <name type="synonym">Gossypium barbadense var. darwinii</name>
    <dbReference type="NCBI Taxonomy" id="34276"/>
    <lineage>
        <taxon>Eukaryota</taxon>
        <taxon>Viridiplantae</taxon>
        <taxon>Streptophyta</taxon>
        <taxon>Embryophyta</taxon>
        <taxon>Tracheophyta</taxon>
        <taxon>Spermatophyta</taxon>
        <taxon>Magnoliopsida</taxon>
        <taxon>eudicotyledons</taxon>
        <taxon>Gunneridae</taxon>
        <taxon>Pentapetalae</taxon>
        <taxon>rosids</taxon>
        <taxon>malvids</taxon>
        <taxon>Malvales</taxon>
        <taxon>Malvaceae</taxon>
        <taxon>Malvoideae</taxon>
        <taxon>Gossypium</taxon>
    </lineage>
</organism>
<protein>
    <submittedName>
        <fullName evidence="3">Uncharacterized protein</fullName>
    </submittedName>
</protein>
<dbReference type="AlphaFoldDB" id="A0A5D2C3F0"/>
<proteinExistence type="predicted"/>
<keyword evidence="4" id="KW-1185">Reference proteome</keyword>
<reference evidence="3 4" key="1">
    <citation type="submission" date="2019-06" db="EMBL/GenBank/DDBJ databases">
        <title>WGS assembly of Gossypium darwinii.</title>
        <authorList>
            <person name="Chen Z.J."/>
            <person name="Sreedasyam A."/>
            <person name="Ando A."/>
            <person name="Song Q."/>
            <person name="De L."/>
            <person name="Hulse-Kemp A."/>
            <person name="Ding M."/>
            <person name="Ye W."/>
            <person name="Kirkbride R."/>
            <person name="Jenkins J."/>
            <person name="Plott C."/>
            <person name="Lovell J."/>
            <person name="Lin Y.-M."/>
            <person name="Vaughn R."/>
            <person name="Liu B."/>
            <person name="Li W."/>
            <person name="Simpson S."/>
            <person name="Scheffler B."/>
            <person name="Saski C."/>
            <person name="Grover C."/>
            <person name="Hu G."/>
            <person name="Conover J."/>
            <person name="Carlson J."/>
            <person name="Shu S."/>
            <person name="Boston L."/>
            <person name="Williams M."/>
            <person name="Peterson D."/>
            <person name="Mcgee K."/>
            <person name="Jones D."/>
            <person name="Wendel J."/>
            <person name="Stelly D."/>
            <person name="Grimwood J."/>
            <person name="Schmutz J."/>
        </authorList>
    </citation>
    <scope>NUCLEOTIDE SEQUENCE [LARGE SCALE GENOMIC DNA]</scope>
    <source>
        <strain evidence="3">1808015.09</strain>
    </source>
</reference>
<keyword evidence="2" id="KW-0812">Transmembrane</keyword>
<dbReference type="Proteomes" id="UP000323506">
    <property type="component" value="Chromosome D07"/>
</dbReference>
<feature type="compositionally biased region" description="Basic and acidic residues" evidence="1">
    <location>
        <begin position="9"/>
        <end position="18"/>
    </location>
</feature>
<sequence length="92" mass="9660">MGRGHGTKRRGEREELRPLLEPTSGDGESPSTAGLGADSGVRHAWRRHAAATNRGSGNGRPKGGPRCGAHRVLFSFSAIFLLLVLGLVGLGF</sequence>
<evidence type="ECO:0000313" key="3">
    <source>
        <dbReference type="EMBL" id="TYG63090.1"/>
    </source>
</evidence>